<name>A0A935Q173_9PROT</name>
<dbReference type="Pfam" id="PF07589">
    <property type="entry name" value="PEP-CTERM"/>
    <property type="match status" value="1"/>
</dbReference>
<feature type="domain" description="Ice-binding protein C-terminal" evidence="1">
    <location>
        <begin position="133"/>
        <end position="155"/>
    </location>
</feature>
<proteinExistence type="predicted"/>
<dbReference type="InterPro" id="IPR013424">
    <property type="entry name" value="Ice-binding_C"/>
</dbReference>
<reference evidence="2 3" key="1">
    <citation type="submission" date="2020-10" db="EMBL/GenBank/DDBJ databases">
        <title>Connecting structure to function with the recovery of over 1000 high-quality activated sludge metagenome-assembled genomes encoding full-length rRNA genes using long-read sequencing.</title>
        <authorList>
            <person name="Singleton C.M."/>
            <person name="Petriglieri F."/>
            <person name="Kristensen J.M."/>
            <person name="Kirkegaard R.H."/>
            <person name="Michaelsen T.Y."/>
            <person name="Andersen M.H."/>
            <person name="Karst S.M."/>
            <person name="Dueholm M.S."/>
            <person name="Nielsen P.H."/>
            <person name="Albertsen M."/>
        </authorList>
    </citation>
    <scope>NUCLEOTIDE SEQUENCE [LARGE SCALE GENOMIC DNA]</scope>
    <source>
        <strain evidence="2">EsbW_18-Q3-R4-48_BATAC.285</strain>
    </source>
</reference>
<protein>
    <submittedName>
        <fullName evidence="2">PEP-CTERM sorting domain-containing protein</fullName>
    </submittedName>
</protein>
<dbReference type="NCBIfam" id="TIGR02595">
    <property type="entry name" value="PEP_CTERM"/>
    <property type="match status" value="1"/>
</dbReference>
<evidence type="ECO:0000259" key="1">
    <source>
        <dbReference type="Pfam" id="PF07589"/>
    </source>
</evidence>
<dbReference type="Proteomes" id="UP000697998">
    <property type="component" value="Unassembled WGS sequence"/>
</dbReference>
<gene>
    <name evidence="2" type="ORF">IPJ27_10165</name>
</gene>
<dbReference type="AlphaFoldDB" id="A0A935Q173"/>
<comment type="caution">
    <text evidence="2">The sequence shown here is derived from an EMBL/GenBank/DDBJ whole genome shotgun (WGS) entry which is preliminary data.</text>
</comment>
<sequence>MTGRTSLEISGVGLVVDAPFSVTSNLGLAMQLRDAGHDVQFARAMGVETLTIPLAFADVDASLTDTRIDIDSGVSGFLAAAFATNLVPFLENMILNDIETTDYSGMLVATRGVSDPIGGAPGGSGGIGGPGNPVPSPSTLALLALGLAGLGFSRRRTNSDCSVLKT</sequence>
<dbReference type="EMBL" id="JADJMH010000006">
    <property type="protein sequence ID" value="MBK7675090.1"/>
    <property type="molecule type" value="Genomic_DNA"/>
</dbReference>
<evidence type="ECO:0000313" key="2">
    <source>
        <dbReference type="EMBL" id="MBK7675090.1"/>
    </source>
</evidence>
<organism evidence="2 3">
    <name type="scientific">Candidatus Accumulibacter proximus</name>
    <dbReference type="NCBI Taxonomy" id="2954385"/>
    <lineage>
        <taxon>Bacteria</taxon>
        <taxon>Pseudomonadati</taxon>
        <taxon>Pseudomonadota</taxon>
        <taxon>Betaproteobacteria</taxon>
        <taxon>Candidatus Accumulibacter</taxon>
    </lineage>
</organism>
<evidence type="ECO:0000313" key="3">
    <source>
        <dbReference type="Proteomes" id="UP000697998"/>
    </source>
</evidence>
<accession>A0A935Q173</accession>